<evidence type="ECO:0000313" key="2">
    <source>
        <dbReference type="EMBL" id="MDL2059779.1"/>
    </source>
</evidence>
<reference evidence="2" key="1">
    <citation type="submission" date="2023-03" db="EMBL/GenBank/DDBJ databases">
        <title>Mesosutterella sp. nov. isolated from porcine feces.</title>
        <authorList>
            <person name="Yu S."/>
        </authorList>
    </citation>
    <scope>NUCLEOTIDE SEQUENCE</scope>
    <source>
        <strain evidence="2">AGMB02718</strain>
    </source>
</reference>
<evidence type="ECO:0000313" key="3">
    <source>
        <dbReference type="Proteomes" id="UP001165481"/>
    </source>
</evidence>
<sequence length="225" mass="24978">MPETSVHTIACPKCGEKMEVTLWDSVNSELNPEAAEKIADGSLFSCVCSKCGHTFSLFYPMVYTDAATSTFVQLTSDVDASIEQYAHLTAKLPLRPGHFRCTADPVRFREKVLILRAGLDDRAVEIVKCVAFLSLHERTPGMKRICFVHPRSGDDYLEILGERETVGKAPFDAGTYRRVLEDLEAHYPDFAGNSQAVIDENWAFNAMKILMEARAGRGESRPEGA</sequence>
<keyword evidence="3" id="KW-1185">Reference proteome</keyword>
<dbReference type="RefSeq" id="WP_243377603.1">
    <property type="nucleotide sequence ID" value="NZ_JAKZJU020000001.1"/>
</dbReference>
<organism evidence="2 3">
    <name type="scientific">Mesosutterella faecium</name>
    <dbReference type="NCBI Taxonomy" id="2925194"/>
    <lineage>
        <taxon>Bacteria</taxon>
        <taxon>Pseudomonadati</taxon>
        <taxon>Pseudomonadota</taxon>
        <taxon>Betaproteobacteria</taxon>
        <taxon>Burkholderiales</taxon>
        <taxon>Sutterellaceae</taxon>
        <taxon>Mesosutterella</taxon>
    </lineage>
</organism>
<dbReference type="Pfam" id="PF14353">
    <property type="entry name" value="CpXC"/>
    <property type="match status" value="1"/>
</dbReference>
<accession>A0ABT7IN25</accession>
<protein>
    <submittedName>
        <fullName evidence="2">CpXC domain-containing protein</fullName>
    </submittedName>
</protein>
<gene>
    <name evidence="2" type="ORF">MUN46_007540</name>
</gene>
<proteinExistence type="predicted"/>
<evidence type="ECO:0000259" key="1">
    <source>
        <dbReference type="Pfam" id="PF14353"/>
    </source>
</evidence>
<comment type="caution">
    <text evidence="2">The sequence shown here is derived from an EMBL/GenBank/DDBJ whole genome shotgun (WGS) entry which is preliminary data.</text>
</comment>
<feature type="domain" description="CpXC" evidence="1">
    <location>
        <begin position="9"/>
        <end position="128"/>
    </location>
</feature>
<name>A0ABT7IN25_9BURK</name>
<dbReference type="EMBL" id="JAKZJU020000001">
    <property type="protein sequence ID" value="MDL2059779.1"/>
    <property type="molecule type" value="Genomic_DNA"/>
</dbReference>
<dbReference type="InterPro" id="IPR025682">
    <property type="entry name" value="CpXC_dom"/>
</dbReference>
<dbReference type="Proteomes" id="UP001165481">
    <property type="component" value="Unassembled WGS sequence"/>
</dbReference>